<dbReference type="InterPro" id="IPR023346">
    <property type="entry name" value="Lysozyme-like_dom_sf"/>
</dbReference>
<dbReference type="EC" id="4.2.2.-" evidence="4"/>
<dbReference type="GO" id="GO:0016829">
    <property type="term" value="F:lyase activity"/>
    <property type="evidence" value="ECO:0007669"/>
    <property type="project" value="UniProtKB-KW"/>
</dbReference>
<sequence length="446" mass="49950">MRHTIRQWLPNRAALLFVTILPVLALAPSGCTTLVSTSDFSATQYFPVPAGLVPSVEFWRKVYAEWSRAQVVVHDDRYLDLIYQVAELPGPIKASYTPRQRDFVDSLKASWQARLQELSRKLASKAPLTSEERALKNKLSAAGGGAALIDPAARVRTQRGLRERFRRGLEISGGYEQAFREIFRRHGVPEDLAFLPHVESSFQLNARSSAGATGMWQFIRSTGRQYMRVDNQIDERLDPFIAADAAARYLAQAYSKLGSWPLAITSYNHGVGGMSNARAIHGDDIASIVKHYRGRYFGFASRNFYAEFIAARHVAKHPQEYFPEIHYEKPIAQRRVSMTKSQRVNEVARELGVPVYELIRANPAWLGPIRDGRAPIPAGSTLWLPGGQAPSKDKQQRAMDAPLFGAHPASDLNPELAPDQNKHQTPGRPPRSDSHMPGSFWRRTEA</sequence>
<accession>A0ABZ0S599</accession>
<evidence type="ECO:0000259" key="3">
    <source>
        <dbReference type="Pfam" id="PF01464"/>
    </source>
</evidence>
<dbReference type="InterPro" id="IPR008258">
    <property type="entry name" value="Transglycosylase_SLT_dom_1"/>
</dbReference>
<gene>
    <name evidence="4" type="primary">mltD_1</name>
    <name evidence="4" type="ORF">Thiowin_00745</name>
</gene>
<dbReference type="SUPFAM" id="SSF53955">
    <property type="entry name" value="Lysozyme-like"/>
    <property type="match status" value="1"/>
</dbReference>
<dbReference type="Pfam" id="PF01464">
    <property type="entry name" value="SLT"/>
    <property type="match status" value="1"/>
</dbReference>
<evidence type="ECO:0000313" key="5">
    <source>
        <dbReference type="Proteomes" id="UP001432180"/>
    </source>
</evidence>
<reference evidence="4 5" key="1">
    <citation type="journal article" date="2023" name="Microorganisms">
        <title>Thiorhodovibrio frisius and Trv. litoralis spp. nov., Two Novel Members from a Clade of Fastidious Purple Sulfur Bacteria That Exhibit Unique Red-Shifted Light-Harvesting Capabilities.</title>
        <authorList>
            <person name="Methner A."/>
            <person name="Kuzyk S.B."/>
            <person name="Petersen J."/>
            <person name="Bauer S."/>
            <person name="Brinkmann H."/>
            <person name="Sichau K."/>
            <person name="Wanner G."/>
            <person name="Wolf J."/>
            <person name="Neumann-Schaal M."/>
            <person name="Henke P."/>
            <person name="Tank M."/>
            <person name="Sproer C."/>
            <person name="Bunk B."/>
            <person name="Overmann J."/>
        </authorList>
    </citation>
    <scope>NUCLEOTIDE SEQUENCE [LARGE SCALE GENOMIC DNA]</scope>
    <source>
        <strain evidence="4 5">DSM 6702</strain>
    </source>
</reference>
<keyword evidence="5" id="KW-1185">Reference proteome</keyword>
<comment type="similarity">
    <text evidence="1">Belongs to the transglycosylase Slt family.</text>
</comment>
<dbReference type="Gene3D" id="1.10.530.10">
    <property type="match status" value="1"/>
</dbReference>
<organism evidence="4 5">
    <name type="scientific">Thiorhodovibrio winogradskyi</name>
    <dbReference type="NCBI Taxonomy" id="77007"/>
    <lineage>
        <taxon>Bacteria</taxon>
        <taxon>Pseudomonadati</taxon>
        <taxon>Pseudomonadota</taxon>
        <taxon>Gammaproteobacteria</taxon>
        <taxon>Chromatiales</taxon>
        <taxon>Chromatiaceae</taxon>
        <taxon>Thiorhodovibrio</taxon>
    </lineage>
</organism>
<dbReference type="RefSeq" id="WP_328986375.1">
    <property type="nucleotide sequence ID" value="NZ_CP121472.1"/>
</dbReference>
<dbReference type="EMBL" id="CP121472">
    <property type="protein sequence ID" value="WPL15828.1"/>
    <property type="molecule type" value="Genomic_DNA"/>
</dbReference>
<evidence type="ECO:0000256" key="1">
    <source>
        <dbReference type="ARBA" id="ARBA00007734"/>
    </source>
</evidence>
<feature type="domain" description="Transglycosylase SLT" evidence="3">
    <location>
        <begin position="187"/>
        <end position="280"/>
    </location>
</feature>
<name>A0ABZ0S599_9GAMM</name>
<feature type="region of interest" description="Disordered" evidence="2">
    <location>
        <begin position="380"/>
        <end position="446"/>
    </location>
</feature>
<proteinExistence type="inferred from homology"/>
<dbReference type="PANTHER" id="PTHR37423">
    <property type="entry name" value="SOLUBLE LYTIC MUREIN TRANSGLYCOSYLASE-RELATED"/>
    <property type="match status" value="1"/>
</dbReference>
<evidence type="ECO:0000256" key="2">
    <source>
        <dbReference type="SAM" id="MobiDB-lite"/>
    </source>
</evidence>
<keyword evidence="4" id="KW-0456">Lyase</keyword>
<evidence type="ECO:0000313" key="4">
    <source>
        <dbReference type="EMBL" id="WPL15828.1"/>
    </source>
</evidence>
<dbReference type="CDD" id="cd16894">
    <property type="entry name" value="MltD-like"/>
    <property type="match status" value="1"/>
</dbReference>
<dbReference type="PANTHER" id="PTHR37423:SF2">
    <property type="entry name" value="MEMBRANE-BOUND LYTIC MUREIN TRANSGLYCOSYLASE C"/>
    <property type="match status" value="1"/>
</dbReference>
<dbReference type="Proteomes" id="UP001432180">
    <property type="component" value="Chromosome"/>
</dbReference>
<protein>
    <submittedName>
        <fullName evidence="4">Membrane-bound lytic murein transglycosylase D</fullName>
        <ecNumber evidence="4">4.2.2.-</ecNumber>
    </submittedName>
</protein>